<keyword evidence="2" id="KW-0472">Membrane</keyword>
<proteinExistence type="predicted"/>
<dbReference type="GeneID" id="54546724"/>
<keyword evidence="2" id="KW-0812">Transmembrane</keyword>
<reference evidence="3" key="1">
    <citation type="journal article" date="2020" name="Stud. Mycol.">
        <title>101 Dothideomycetes genomes: a test case for predicting lifestyles and emergence of pathogens.</title>
        <authorList>
            <person name="Haridas S."/>
            <person name="Albert R."/>
            <person name="Binder M."/>
            <person name="Bloem J."/>
            <person name="Labutti K."/>
            <person name="Salamov A."/>
            <person name="Andreopoulos B."/>
            <person name="Baker S."/>
            <person name="Barry K."/>
            <person name="Bills G."/>
            <person name="Bluhm B."/>
            <person name="Cannon C."/>
            <person name="Castanera R."/>
            <person name="Culley D."/>
            <person name="Daum C."/>
            <person name="Ezra D."/>
            <person name="Gonzalez J."/>
            <person name="Henrissat B."/>
            <person name="Kuo A."/>
            <person name="Liang C."/>
            <person name="Lipzen A."/>
            <person name="Lutzoni F."/>
            <person name="Magnuson J."/>
            <person name="Mondo S."/>
            <person name="Nolan M."/>
            <person name="Ohm R."/>
            <person name="Pangilinan J."/>
            <person name="Park H.-J."/>
            <person name="Ramirez L."/>
            <person name="Alfaro M."/>
            <person name="Sun H."/>
            <person name="Tritt A."/>
            <person name="Yoshinaga Y."/>
            <person name="Zwiers L.-H."/>
            <person name="Turgeon B."/>
            <person name="Goodwin S."/>
            <person name="Spatafora J."/>
            <person name="Crous P."/>
            <person name="Grigoriev I."/>
        </authorList>
    </citation>
    <scope>NUCLEOTIDE SEQUENCE</scope>
    <source>
        <strain evidence="3">CBS 379.55</strain>
    </source>
</reference>
<feature type="transmembrane region" description="Helical" evidence="2">
    <location>
        <begin position="95"/>
        <end position="119"/>
    </location>
</feature>
<gene>
    <name evidence="3" type="ORF">EI97DRAFT_185087</name>
</gene>
<dbReference type="EMBL" id="ML986486">
    <property type="protein sequence ID" value="KAF2279728.1"/>
    <property type="molecule type" value="Genomic_DNA"/>
</dbReference>
<feature type="region of interest" description="Disordered" evidence="1">
    <location>
        <begin position="314"/>
        <end position="339"/>
    </location>
</feature>
<keyword evidence="4" id="KW-1185">Reference proteome</keyword>
<protein>
    <recommendedName>
        <fullName evidence="5">Transmembrane protein</fullName>
    </recommendedName>
</protein>
<feature type="compositionally biased region" description="Polar residues" evidence="1">
    <location>
        <begin position="13"/>
        <end position="22"/>
    </location>
</feature>
<organism evidence="3 4">
    <name type="scientific">Westerdykella ornata</name>
    <dbReference type="NCBI Taxonomy" id="318751"/>
    <lineage>
        <taxon>Eukaryota</taxon>
        <taxon>Fungi</taxon>
        <taxon>Dikarya</taxon>
        <taxon>Ascomycota</taxon>
        <taxon>Pezizomycotina</taxon>
        <taxon>Dothideomycetes</taxon>
        <taxon>Pleosporomycetidae</taxon>
        <taxon>Pleosporales</taxon>
        <taxon>Sporormiaceae</taxon>
        <taxon>Westerdykella</taxon>
    </lineage>
</organism>
<evidence type="ECO:0000313" key="3">
    <source>
        <dbReference type="EMBL" id="KAF2279728.1"/>
    </source>
</evidence>
<evidence type="ECO:0000313" key="4">
    <source>
        <dbReference type="Proteomes" id="UP000800097"/>
    </source>
</evidence>
<dbReference type="Proteomes" id="UP000800097">
    <property type="component" value="Unassembled WGS sequence"/>
</dbReference>
<name>A0A6A6JV78_WESOR</name>
<evidence type="ECO:0000256" key="2">
    <source>
        <dbReference type="SAM" id="Phobius"/>
    </source>
</evidence>
<dbReference type="AlphaFoldDB" id="A0A6A6JV78"/>
<keyword evidence="2" id="KW-1133">Transmembrane helix</keyword>
<feature type="region of interest" description="Disordered" evidence="1">
    <location>
        <begin position="1"/>
        <end position="22"/>
    </location>
</feature>
<sequence length="379" mass="42270">MTGHFDAGRPIGHTQQFQSSRKGTVCSSRDPILYYGKQGFPLLCNPVPEMRSQRLRSPSCVIHVIPGFSCLSVFRNRSTTCLRLLSRMQSFRTSFFQCLFHFVSLVSYFLPLAVTTAAYRIDSYCSTSPSLAWHHGSVRVLIGLSKASSRWLVKGPPDPGGTGPPIDISPRHCNASFSACHFKFPSAQSHIVGPPIVTLVPSSEGTNAATLGTMTESSIYLDDVAAEHAHWSPWWIWLLLALWIFGTLSFVHRSLQPRYHWSVVVGRWVWKVGDFFLHNAIVAASTEEGQVGEGEGVGLKREIRTFQQCDVASSVTRGESPARKHHRRRSTKEGGKMGTSVTELEIELEDIEVPGMGSLDWNYRGKPRRVLETGWRRLG</sequence>
<evidence type="ECO:0000256" key="1">
    <source>
        <dbReference type="SAM" id="MobiDB-lite"/>
    </source>
</evidence>
<dbReference type="RefSeq" id="XP_033657267.1">
    <property type="nucleotide sequence ID" value="XM_033793549.1"/>
</dbReference>
<evidence type="ECO:0008006" key="5">
    <source>
        <dbReference type="Google" id="ProtNLM"/>
    </source>
</evidence>
<feature type="transmembrane region" description="Helical" evidence="2">
    <location>
        <begin position="234"/>
        <end position="251"/>
    </location>
</feature>
<accession>A0A6A6JV78</accession>